<reference evidence="4 5" key="1">
    <citation type="journal article" date="2014" name="Genome Announc.">
        <title>Draft Genome Sequence of Magnetospirillum sp. Strain SO-1, a Freshwater Magnetotactic Bacterium Isolated from the Ol'khovka River, Russia.</title>
        <authorList>
            <person name="Grouzdev D.S."/>
            <person name="Dziuba M.V."/>
            <person name="Sukhacheva M.S."/>
            <person name="Mardanov A.V."/>
            <person name="Beletskiy A.V."/>
            <person name="Kuznetsov B.B."/>
            <person name="Skryabin K.G."/>
        </authorList>
    </citation>
    <scope>NUCLEOTIDE SEQUENCE [LARGE SCALE GENOMIC DNA]</scope>
    <source>
        <strain evidence="4 5">SO-1</strain>
    </source>
</reference>
<evidence type="ECO:0000259" key="3">
    <source>
        <dbReference type="Pfam" id="PF22255"/>
    </source>
</evidence>
<feature type="domain" description="Baseplate hub protein gp44/GpP-like C-terminal" evidence="2">
    <location>
        <begin position="252"/>
        <end position="332"/>
    </location>
</feature>
<organism evidence="4 5">
    <name type="scientific">Paramagnetospirillum caucaseum</name>
    <dbReference type="NCBI Taxonomy" id="1244869"/>
    <lineage>
        <taxon>Bacteria</taxon>
        <taxon>Pseudomonadati</taxon>
        <taxon>Pseudomonadota</taxon>
        <taxon>Alphaproteobacteria</taxon>
        <taxon>Rhodospirillales</taxon>
        <taxon>Magnetospirillaceae</taxon>
        <taxon>Paramagnetospirillum</taxon>
    </lineage>
</organism>
<dbReference type="Pfam" id="PF21683">
    <property type="entry name" value="GpP-like_1st"/>
    <property type="match status" value="1"/>
</dbReference>
<proteinExistence type="predicted"/>
<evidence type="ECO:0000313" key="5">
    <source>
        <dbReference type="Proteomes" id="UP000011744"/>
    </source>
</evidence>
<protein>
    <submittedName>
        <fullName evidence="4">Mu-like prophage tail protein gpP</fullName>
    </submittedName>
</protein>
<dbReference type="PIRSF" id="PIRSF004440">
    <property type="entry name" value="GpP"/>
    <property type="match status" value="1"/>
</dbReference>
<dbReference type="AlphaFoldDB" id="M2Y9L5"/>
<dbReference type="PATRIC" id="fig|1244869.3.peg.2369"/>
<feature type="domain" description="Baseplate hub protein gp44/GpP-like second" evidence="3">
    <location>
        <begin position="89"/>
        <end position="173"/>
    </location>
</feature>
<dbReference type="Gene3D" id="3.55.50.10">
    <property type="entry name" value="Baseplate protein-like domains"/>
    <property type="match status" value="1"/>
</dbReference>
<dbReference type="InterPro" id="IPR053982">
    <property type="entry name" value="Gp44/GpP-like_C"/>
</dbReference>
<dbReference type="Proteomes" id="UP000011744">
    <property type="component" value="Unassembled WGS sequence"/>
</dbReference>
<dbReference type="InterPro" id="IPR023399">
    <property type="entry name" value="Baseplate-like_2-layer_sand"/>
</dbReference>
<accession>M2Y9L5</accession>
<keyword evidence="5" id="KW-1185">Reference proteome</keyword>
<dbReference type="Gene3D" id="2.30.300.10">
    <property type="entry name" value="Baseplate protein-like domain - beta roll fold"/>
    <property type="match status" value="1"/>
</dbReference>
<dbReference type="EMBL" id="AONQ01000028">
    <property type="protein sequence ID" value="EME69711.1"/>
    <property type="molecule type" value="Genomic_DNA"/>
</dbReference>
<dbReference type="Pfam" id="PF21929">
    <property type="entry name" value="GpP_4th"/>
    <property type="match status" value="1"/>
</dbReference>
<evidence type="ECO:0000259" key="2">
    <source>
        <dbReference type="Pfam" id="PF21929"/>
    </source>
</evidence>
<feature type="domain" description="Baseplate hub protein gp44-like N-terminal" evidence="1">
    <location>
        <begin position="2"/>
        <end position="87"/>
    </location>
</feature>
<evidence type="ECO:0000259" key="1">
    <source>
        <dbReference type="Pfam" id="PF21683"/>
    </source>
</evidence>
<gene>
    <name evidence="4" type="ORF">H261_11764</name>
</gene>
<dbReference type="SUPFAM" id="SSF69279">
    <property type="entry name" value="Phage tail proteins"/>
    <property type="match status" value="2"/>
</dbReference>
<comment type="caution">
    <text evidence="4">The sequence shown here is derived from an EMBL/GenBank/DDBJ whole genome shotgun (WGS) entry which is preliminary data.</text>
</comment>
<dbReference type="STRING" id="1244869.H261_11764"/>
<dbReference type="Pfam" id="PF22255">
    <property type="entry name" value="Gp44-like_2nd"/>
    <property type="match status" value="1"/>
</dbReference>
<dbReference type="InterPro" id="IPR026276">
    <property type="entry name" value="Baseplate_GpP"/>
</dbReference>
<evidence type="ECO:0000313" key="4">
    <source>
        <dbReference type="EMBL" id="EME69711.1"/>
    </source>
</evidence>
<name>M2Y9L5_9PROT</name>
<dbReference type="InterPro" id="IPR049354">
    <property type="entry name" value="GpP-like_N"/>
</dbReference>
<dbReference type="InterPro" id="IPR053981">
    <property type="entry name" value="Gp44/GpP-like_2nd"/>
</dbReference>
<dbReference type="eggNOG" id="COG4379">
    <property type="taxonomic scope" value="Bacteria"/>
</dbReference>
<sequence>MVTLRVAGVEYGGWTAINSIRTGMDAIAGGFTIALTEKWPGAAQRPIHKEDAVELRIGDDTVIKGHVDEVAREISAGTHTIGVTGRDATADLVDCSTMLAPGEWKDRGLADIVREICAPFGIAVEVAPGADPGKAFAGFTLQKGEKSLAAIQRLCAARGILPYSDGRGVLVLGPGQPGRISTRLVEGVNIKAGKAKDSRIGRHRDYTVYSQTNLWGDANANAGTKGTAHDAGIRRYRPTARMADDLADGITAAQQAAWDAKIAKAKAETVEITVQGWRHATGLWRPNRLVPVSAPSLQIEGDRLIASVERTLDEQGGTIARLSLVGPGAFDLLAQKEQGAVTW</sequence>
<dbReference type="Gene3D" id="3.30.1920.10">
    <property type="entry name" value="Baseplate protein-like domains - 2 layer sandwich fold"/>
    <property type="match status" value="1"/>
</dbReference>